<dbReference type="PANTHER" id="PTHR30329:SF21">
    <property type="entry name" value="LIPOPROTEIN YIAD-RELATED"/>
    <property type="match status" value="1"/>
</dbReference>
<evidence type="ECO:0000259" key="5">
    <source>
        <dbReference type="PROSITE" id="PS51123"/>
    </source>
</evidence>
<evidence type="ECO:0000313" key="6">
    <source>
        <dbReference type="EMBL" id="RIW11965.1"/>
    </source>
</evidence>
<dbReference type="InterPro" id="IPR036737">
    <property type="entry name" value="OmpA-like_sf"/>
</dbReference>
<name>A0A8B3DKU7_VIBHA</name>
<dbReference type="PRINTS" id="PR01021">
    <property type="entry name" value="OMPADOMAIN"/>
</dbReference>
<dbReference type="AlphaFoldDB" id="A0A8B3DKU7"/>
<dbReference type="Gene3D" id="2.60.40.2540">
    <property type="match status" value="1"/>
</dbReference>
<dbReference type="SUPFAM" id="SSF103088">
    <property type="entry name" value="OmpA-like"/>
    <property type="match status" value="1"/>
</dbReference>
<evidence type="ECO:0000256" key="1">
    <source>
        <dbReference type="ARBA" id="ARBA00004442"/>
    </source>
</evidence>
<dbReference type="PROSITE" id="PS51123">
    <property type="entry name" value="OMPA_2"/>
    <property type="match status" value="1"/>
</dbReference>
<protein>
    <submittedName>
        <fullName evidence="6">OmpA family protein</fullName>
    </submittedName>
</protein>
<dbReference type="PRINTS" id="PR01023">
    <property type="entry name" value="NAFLGMOTY"/>
</dbReference>
<evidence type="ECO:0000256" key="3">
    <source>
        <dbReference type="ARBA" id="ARBA00023237"/>
    </source>
</evidence>
<dbReference type="Gene3D" id="3.30.1330.60">
    <property type="entry name" value="OmpA-like domain"/>
    <property type="match status" value="1"/>
</dbReference>
<keyword evidence="3" id="KW-0998">Cell outer membrane</keyword>
<dbReference type="Proteomes" id="UP000253437">
    <property type="component" value="Unassembled WGS sequence"/>
</dbReference>
<proteinExistence type="predicted"/>
<accession>A0A8B3DKU7</accession>
<evidence type="ECO:0000313" key="7">
    <source>
        <dbReference type="Proteomes" id="UP000253437"/>
    </source>
</evidence>
<dbReference type="PANTHER" id="PTHR30329">
    <property type="entry name" value="STATOR ELEMENT OF FLAGELLAR MOTOR COMPLEX"/>
    <property type="match status" value="1"/>
</dbReference>
<dbReference type="RefSeq" id="WP_114092336.1">
    <property type="nucleotide sequence ID" value="NZ_QOUW02000047.1"/>
</dbReference>
<evidence type="ECO:0000256" key="2">
    <source>
        <dbReference type="ARBA" id="ARBA00023136"/>
    </source>
</evidence>
<organism evidence="6 7">
    <name type="scientific">Vibrio harveyi</name>
    <name type="common">Beneckea harveyi</name>
    <dbReference type="NCBI Taxonomy" id="669"/>
    <lineage>
        <taxon>Bacteria</taxon>
        <taxon>Pseudomonadati</taxon>
        <taxon>Pseudomonadota</taxon>
        <taxon>Gammaproteobacteria</taxon>
        <taxon>Vibrionales</taxon>
        <taxon>Vibrionaceae</taxon>
        <taxon>Vibrio</taxon>
    </lineage>
</organism>
<dbReference type="GO" id="GO:0009279">
    <property type="term" value="C:cell outer membrane"/>
    <property type="evidence" value="ECO:0007669"/>
    <property type="project" value="UniProtKB-SubCell"/>
</dbReference>
<dbReference type="CDD" id="cd07185">
    <property type="entry name" value="OmpA_C-like"/>
    <property type="match status" value="1"/>
</dbReference>
<gene>
    <name evidence="6" type="ORF">DS957_013895</name>
</gene>
<reference evidence="6 7" key="1">
    <citation type="submission" date="2018-08" db="EMBL/GenBank/DDBJ databases">
        <title>Vibrio harveyi strains pathogenic to white snook Centropomus viridis Lockington (1877) and potential probiotic bacteria.</title>
        <authorList>
            <person name="Soto-Rodriguez S."/>
            <person name="Gomez-Gil B."/>
            <person name="Lozano-Olvera R."/>
        </authorList>
    </citation>
    <scope>NUCLEOTIDE SEQUENCE [LARGE SCALE GENOMIC DNA]</scope>
    <source>
        <strain evidence="6 7">CAIM 1508</strain>
    </source>
</reference>
<comment type="subcellular location">
    <subcellularLocation>
        <location evidence="1">Cell outer membrane</location>
    </subcellularLocation>
</comment>
<dbReference type="InterPro" id="IPR006665">
    <property type="entry name" value="OmpA-like"/>
</dbReference>
<comment type="caution">
    <text evidence="6">The sequence shown here is derived from an EMBL/GenBank/DDBJ whole genome shotgun (WGS) entry which is preliminary data.</text>
</comment>
<dbReference type="EMBL" id="QOUW02000047">
    <property type="protein sequence ID" value="RIW11965.1"/>
    <property type="molecule type" value="Genomic_DNA"/>
</dbReference>
<dbReference type="InterPro" id="IPR050330">
    <property type="entry name" value="Bact_OuterMem_StrucFunc"/>
</dbReference>
<sequence>MITYAKFPNLMAYLINHSMSGLCKIYLGRNGLIIFSSLFSIALLTLSNSSVAGEKITIPMDLSNWTYKGNKFECNLMHSNIPQGKFYFLAEPNSQISFIADVRNNNNKWNSAVLSSENAPWSNELYTKDGALVEYKLATNRFKFSHGADALLEQVASGRWVTLSLDGSNPSAISAVTLPTIRMQSALESFNQCRARLPKLSFSQARDINLPFNFGQKQLSVKQSDTLVALYSYVSVDERVTKILIDGYTDNVGSQLANLSVSRQRAQQVADALVALGAERSMIEIRAHGARYPIASNNTSAGQAKNRRVTLRLVRDNERVIAKNRPEVKQPQQEKVKVQ</sequence>
<keyword evidence="2 4" id="KW-0472">Membrane</keyword>
<dbReference type="InterPro" id="IPR006664">
    <property type="entry name" value="OMP_bac"/>
</dbReference>
<dbReference type="Pfam" id="PF00691">
    <property type="entry name" value="OmpA"/>
    <property type="match status" value="1"/>
</dbReference>
<evidence type="ECO:0000256" key="4">
    <source>
        <dbReference type="PROSITE-ProRule" id="PRU00473"/>
    </source>
</evidence>
<feature type="domain" description="OmpA-like" evidence="5">
    <location>
        <begin position="204"/>
        <end position="317"/>
    </location>
</feature>
<dbReference type="Pfam" id="PF18393">
    <property type="entry name" value="MotY_N"/>
    <property type="match status" value="1"/>
</dbReference>
<dbReference type="InterPro" id="IPR041544">
    <property type="entry name" value="MotY_N"/>
</dbReference>